<dbReference type="SMART" id="SM00487">
    <property type="entry name" value="DEXDc"/>
    <property type="match status" value="1"/>
</dbReference>
<dbReference type="GeneID" id="9836666"/>
<evidence type="ECO:0000256" key="3">
    <source>
        <dbReference type="ARBA" id="ARBA00022806"/>
    </source>
</evidence>
<dbReference type="PROSITE" id="PS00039">
    <property type="entry name" value="DEAD_ATP_HELICASE"/>
    <property type="match status" value="1"/>
</dbReference>
<proteinExistence type="inferred from homology"/>
<dbReference type="Gene3D" id="3.40.50.300">
    <property type="entry name" value="P-loop containing nucleotide triphosphate hydrolases"/>
    <property type="match status" value="2"/>
</dbReference>
<dbReference type="RefSeq" id="XP_003080457.1">
    <property type="nucleotide sequence ID" value="XM_003080409.1"/>
</dbReference>
<dbReference type="GO" id="GO:0005524">
    <property type="term" value="F:ATP binding"/>
    <property type="evidence" value="ECO:0007669"/>
    <property type="project" value="UniProtKB-UniRule"/>
</dbReference>
<evidence type="ECO:0000313" key="11">
    <source>
        <dbReference type="Proteomes" id="UP000009170"/>
    </source>
</evidence>
<dbReference type="GO" id="GO:0016787">
    <property type="term" value="F:hydrolase activity"/>
    <property type="evidence" value="ECO:0007669"/>
    <property type="project" value="UniProtKB-KW"/>
</dbReference>
<dbReference type="KEGG" id="ota:OT_ostta07g03660"/>
<comment type="function">
    <text evidence="7">RNA helicase.</text>
</comment>
<evidence type="ECO:0000259" key="9">
    <source>
        <dbReference type="PROSITE" id="PS51194"/>
    </source>
</evidence>
<comment type="catalytic activity">
    <reaction evidence="7">
        <text>ATP + H2O = ADP + phosphate + H(+)</text>
        <dbReference type="Rhea" id="RHEA:13065"/>
        <dbReference type="ChEBI" id="CHEBI:15377"/>
        <dbReference type="ChEBI" id="CHEBI:15378"/>
        <dbReference type="ChEBI" id="CHEBI:30616"/>
        <dbReference type="ChEBI" id="CHEBI:43474"/>
        <dbReference type="ChEBI" id="CHEBI:456216"/>
        <dbReference type="EC" id="3.6.4.13"/>
    </reaction>
</comment>
<evidence type="ECO:0000313" key="10">
    <source>
        <dbReference type="EMBL" id="CAL54624.1"/>
    </source>
</evidence>
<comment type="similarity">
    <text evidence="6">Belongs to the DEAD box helicase family.</text>
</comment>
<name>Q014Q5_OSTTA</name>
<dbReference type="EMBL" id="CAID01000007">
    <property type="protein sequence ID" value="CAL54624.1"/>
    <property type="molecule type" value="Genomic_DNA"/>
</dbReference>
<dbReference type="CDD" id="cd18787">
    <property type="entry name" value="SF2_C_DEAD"/>
    <property type="match status" value="1"/>
</dbReference>
<dbReference type="EC" id="3.6.4.13" evidence="7"/>
<evidence type="ECO:0000256" key="5">
    <source>
        <dbReference type="ARBA" id="ARBA00022884"/>
    </source>
</evidence>
<evidence type="ECO:0000256" key="1">
    <source>
        <dbReference type="ARBA" id="ARBA00022741"/>
    </source>
</evidence>
<dbReference type="PROSITE" id="PS51194">
    <property type="entry name" value="HELICASE_CTER"/>
    <property type="match status" value="1"/>
</dbReference>
<reference evidence="11" key="1">
    <citation type="journal article" date="2006" name="Proc. Natl. Acad. Sci. U.S.A.">
        <title>Genome analysis of the smallest free-living eukaryote Ostreococcus tauri unveils many unique features.</title>
        <authorList>
            <person name="Derelle E."/>
            <person name="Ferraz C."/>
            <person name="Rombauts S."/>
            <person name="Rouze P."/>
            <person name="Worden A.Z."/>
            <person name="Robbens S."/>
            <person name="Partensky F."/>
            <person name="Degroeve S."/>
            <person name="Echeynie S."/>
            <person name="Cooke R."/>
            <person name="Saeys Y."/>
            <person name="Wuyts J."/>
            <person name="Jabbari K."/>
            <person name="Bowler C."/>
            <person name="Panaud O."/>
            <person name="Piegu B."/>
            <person name="Ball S.G."/>
            <person name="Ral J.-P."/>
            <person name="Bouget F.-Y."/>
            <person name="Piganeau G."/>
            <person name="De Baets B."/>
            <person name="Picard A."/>
            <person name="Delseny M."/>
            <person name="Demaille J."/>
            <person name="Van de Peer Y."/>
            <person name="Moreau H."/>
        </authorList>
    </citation>
    <scope>NUCLEOTIDE SEQUENCE [LARGE SCALE GENOMIC DNA]</scope>
    <source>
        <strain evidence="11">OTTH 0595 / CCAP 157/2 / RCC745</strain>
    </source>
</reference>
<organism evidence="10 11">
    <name type="scientific">Ostreococcus tauri</name>
    <name type="common">Marine green alga</name>
    <dbReference type="NCBI Taxonomy" id="70448"/>
    <lineage>
        <taxon>Eukaryota</taxon>
        <taxon>Viridiplantae</taxon>
        <taxon>Chlorophyta</taxon>
        <taxon>Mamiellophyceae</taxon>
        <taxon>Mamiellales</taxon>
        <taxon>Bathycoccaceae</taxon>
        <taxon>Ostreococcus</taxon>
    </lineage>
</organism>
<evidence type="ECO:0000256" key="2">
    <source>
        <dbReference type="ARBA" id="ARBA00022801"/>
    </source>
</evidence>
<dbReference type="SMART" id="SM00490">
    <property type="entry name" value="HELICc"/>
    <property type="match status" value="1"/>
</dbReference>
<keyword evidence="3 6" id="KW-0347">Helicase</keyword>
<evidence type="ECO:0000256" key="6">
    <source>
        <dbReference type="RuleBase" id="RU000492"/>
    </source>
</evidence>
<dbReference type="OrthoDB" id="3370at2759"/>
<sequence>MFSSLDSRLEKALDELQLTQLFPVQRSVLSRAYAGRFERDLCVSAPTGSGKTLAYMLPLIHILSKRTSTEKTLGLIVLPSSDLATQVCSVAGHFCAKVGVCVRVTGVRGTLPNCDSLRVSRRAPKRRFIRRMQATASHSKSQRSVPSTPQILVTTPGGLVAHRAAIETIEFLVIDEADKILQQSHQNFLATLNSGLQRRREVDSVFVGERHSNRLQILLCSATLKKTDLHMIRIFAPDQVRIYKSQVADLPSCISEFVVFSEAGDKFAALLSILKACSSSKMVILCASATRARHLYDQLHQIGSFTCFEYSSMASQQHRAQSLSAFQKCRRGILVATDAATRGLDIEGVSIVVSFDQAEHFQTYLHRAGRTGRAGNRGICVTTCSTGEDAKSFSNSFGRPGRLLSCHEANSLEPLACTI</sequence>
<keyword evidence="2 6" id="KW-0378">Hydrolase</keyword>
<dbReference type="PROSITE" id="PS51192">
    <property type="entry name" value="HELICASE_ATP_BIND_1"/>
    <property type="match status" value="1"/>
</dbReference>
<dbReference type="Proteomes" id="UP000009170">
    <property type="component" value="Unassembled WGS sequence"/>
</dbReference>
<dbReference type="AlphaFoldDB" id="Q014Q5"/>
<dbReference type="GO" id="GO:0003724">
    <property type="term" value="F:RNA helicase activity"/>
    <property type="evidence" value="ECO:0007669"/>
    <property type="project" value="UniProtKB-EC"/>
</dbReference>
<dbReference type="PANTHER" id="PTHR24031">
    <property type="entry name" value="RNA HELICASE"/>
    <property type="match status" value="1"/>
</dbReference>
<evidence type="ECO:0000259" key="8">
    <source>
        <dbReference type="PROSITE" id="PS51192"/>
    </source>
</evidence>
<dbReference type="FunCoup" id="Q014Q5">
    <property type="interactions" value="1814"/>
</dbReference>
<dbReference type="OMA" id="LIMSERR"/>
<dbReference type="InterPro" id="IPR014001">
    <property type="entry name" value="Helicase_ATP-bd"/>
</dbReference>
<gene>
    <name evidence="10" type="ORF">OT_ostta07g03660</name>
</gene>
<dbReference type="Pfam" id="PF00271">
    <property type="entry name" value="Helicase_C"/>
    <property type="match status" value="1"/>
</dbReference>
<dbReference type="InterPro" id="IPR027417">
    <property type="entry name" value="P-loop_NTPase"/>
</dbReference>
<reference evidence="10 11" key="2">
    <citation type="journal article" date="2014" name="BMC Genomics">
        <title>An improved genome of the model marine alga Ostreococcus tauri unfolds by assessing Illumina de novo assemblies.</title>
        <authorList>
            <person name="Blanc-Mathieu R."/>
            <person name="Verhelst B."/>
            <person name="Derelle E."/>
            <person name="Rombauts S."/>
            <person name="Bouget F.Y."/>
            <person name="Carre I."/>
            <person name="Chateau A."/>
            <person name="Eyre-Walker A."/>
            <person name="Grimsley N."/>
            <person name="Moreau H."/>
            <person name="Piegu B."/>
            <person name="Rivals E."/>
            <person name="Schackwitz W."/>
            <person name="Van de Peer Y."/>
            <person name="Piganeau G."/>
        </authorList>
    </citation>
    <scope>NUCLEOTIDE SEQUENCE [LARGE SCALE GENOMIC DNA]</scope>
    <source>
        <strain evidence="11">OTTH 0595 / CCAP 157/2 / RCC745</strain>
    </source>
</reference>
<keyword evidence="11" id="KW-1185">Reference proteome</keyword>
<feature type="domain" description="Helicase C-terminal" evidence="9">
    <location>
        <begin position="269"/>
        <end position="415"/>
    </location>
</feature>
<dbReference type="InterPro" id="IPR011545">
    <property type="entry name" value="DEAD/DEAH_box_helicase_dom"/>
</dbReference>
<evidence type="ECO:0000256" key="7">
    <source>
        <dbReference type="RuleBase" id="RU365068"/>
    </source>
</evidence>
<dbReference type="STRING" id="70448.Q014Q5"/>
<feature type="domain" description="Helicase ATP-binding" evidence="8">
    <location>
        <begin position="32"/>
        <end position="242"/>
    </location>
</feature>
<accession>Q014Q5</accession>
<dbReference type="InterPro" id="IPR001650">
    <property type="entry name" value="Helicase_C-like"/>
</dbReference>
<dbReference type="InParanoid" id="Q014Q5"/>
<comment type="domain">
    <text evidence="7">The Q motif is unique to and characteristic of the DEAD box family of RNA helicases and controls ATP binding and hydrolysis.</text>
</comment>
<comment type="caution">
    <text evidence="10">The sequence shown here is derived from an EMBL/GenBank/DDBJ whole genome shotgun (WGS) entry which is preliminary data.</text>
</comment>
<dbReference type="GO" id="GO:0003723">
    <property type="term" value="F:RNA binding"/>
    <property type="evidence" value="ECO:0007669"/>
    <property type="project" value="UniProtKB-UniRule"/>
</dbReference>
<protein>
    <recommendedName>
        <fullName evidence="7">ATP-dependent RNA helicase</fullName>
        <ecNumber evidence="7">3.6.4.13</ecNumber>
    </recommendedName>
</protein>
<dbReference type="SUPFAM" id="SSF52540">
    <property type="entry name" value="P-loop containing nucleoside triphosphate hydrolases"/>
    <property type="match status" value="1"/>
</dbReference>
<dbReference type="InterPro" id="IPR000629">
    <property type="entry name" value="RNA-helicase_DEAD-box_CS"/>
</dbReference>
<evidence type="ECO:0000256" key="4">
    <source>
        <dbReference type="ARBA" id="ARBA00022840"/>
    </source>
</evidence>
<keyword evidence="1 6" id="KW-0547">Nucleotide-binding</keyword>
<keyword evidence="5 7" id="KW-0694">RNA-binding</keyword>
<dbReference type="Pfam" id="PF00270">
    <property type="entry name" value="DEAD"/>
    <property type="match status" value="1"/>
</dbReference>
<keyword evidence="4 6" id="KW-0067">ATP-binding</keyword>